<dbReference type="CDD" id="cd01399">
    <property type="entry name" value="GlcN6P_deaminase"/>
    <property type="match status" value="1"/>
</dbReference>
<sequence length="246" mass="27322">MKVVRVETYEEMSSKAAQIVEQQIQKNNRSVLGLATGSTPVGLYENLIQGVKERGMSYRDIHTVNLDEYLGLSGTDPQSYRYFMNEKLFQHIDIDLANTHIPNGKATSVEEECQRYEAMVNEIGPVDLQILGMGMNGHIGFNEPGTPENSVTHSIELEPSTRSSNARFFDSLDEVPTHAITMGIASILKSKQILVLASGESKAQAVKVLLEGNVSEEFPASFLWNHQDVTIIVDKDAYSLVTEKEE</sequence>
<keyword evidence="2 4" id="KW-0378">Hydrolase</keyword>
<dbReference type="Proteomes" id="UP000053354">
    <property type="component" value="Chromosome"/>
</dbReference>
<evidence type="ECO:0000256" key="2">
    <source>
        <dbReference type="ARBA" id="ARBA00022801"/>
    </source>
</evidence>
<comment type="pathway">
    <text evidence="4">Amino-sugar metabolism; N-acetylneuraminate degradation; D-fructose 6-phosphate from N-acetylneuraminate: step 5/5.</text>
</comment>
<keyword evidence="7" id="KW-1185">Reference proteome</keyword>
<organism evidence="6 7">
    <name type="scientific">Planococcus versutus</name>
    <dbReference type="NCBI Taxonomy" id="1302659"/>
    <lineage>
        <taxon>Bacteria</taxon>
        <taxon>Bacillati</taxon>
        <taxon>Bacillota</taxon>
        <taxon>Bacilli</taxon>
        <taxon>Bacillales</taxon>
        <taxon>Caryophanaceae</taxon>
        <taxon>Planococcus</taxon>
    </lineage>
</organism>
<feature type="domain" description="Glucosamine/galactosamine-6-phosphate isomerase" evidence="5">
    <location>
        <begin position="9"/>
        <end position="228"/>
    </location>
</feature>
<dbReference type="GO" id="GO:0004342">
    <property type="term" value="F:glucosamine-6-phosphate deaminase activity"/>
    <property type="evidence" value="ECO:0007669"/>
    <property type="project" value="UniProtKB-UniRule"/>
</dbReference>
<dbReference type="OrthoDB" id="9791139at2"/>
<comment type="similarity">
    <text evidence="4">Belongs to the glucosamine/galactosamine-6-phosphate isomerase family. NagB subfamily.</text>
</comment>
<dbReference type="PROSITE" id="PS01161">
    <property type="entry name" value="GLC_GALNAC_ISOMERASE"/>
    <property type="match status" value="1"/>
</dbReference>
<evidence type="ECO:0000256" key="4">
    <source>
        <dbReference type="HAMAP-Rule" id="MF_01241"/>
    </source>
</evidence>
<dbReference type="HAMAP" id="MF_01241">
    <property type="entry name" value="GlcN6P_deamin"/>
    <property type="match status" value="1"/>
</dbReference>
<dbReference type="GO" id="GO:0005737">
    <property type="term" value="C:cytoplasm"/>
    <property type="evidence" value="ECO:0007669"/>
    <property type="project" value="TreeGrafter"/>
</dbReference>
<dbReference type="RefSeq" id="WP_049694430.1">
    <property type="nucleotide sequence ID" value="NZ_CP016540.2"/>
</dbReference>
<dbReference type="InterPro" id="IPR006148">
    <property type="entry name" value="Glc/Gal-6P_isomerase"/>
</dbReference>
<dbReference type="FunFam" id="3.40.50.1360:FF:000003">
    <property type="entry name" value="Glucosamine-6-phosphate deaminase"/>
    <property type="match status" value="1"/>
</dbReference>
<dbReference type="GO" id="GO:0019262">
    <property type="term" value="P:N-acetylneuraminate catabolic process"/>
    <property type="evidence" value="ECO:0007669"/>
    <property type="project" value="UniProtKB-UniRule"/>
</dbReference>
<dbReference type="EC" id="3.5.99.6" evidence="4"/>
<dbReference type="Pfam" id="PF01182">
    <property type="entry name" value="Glucosamine_iso"/>
    <property type="match status" value="1"/>
</dbReference>
<protein>
    <recommendedName>
        <fullName evidence="4">Glucosamine-6-phosphate deaminase</fullName>
        <ecNumber evidence="4">3.5.99.6</ecNumber>
    </recommendedName>
    <alternativeName>
        <fullName evidence="4">GlcN6P deaminase</fullName>
        <shortName evidence="4">GNPDA</shortName>
    </alternativeName>
    <alternativeName>
        <fullName evidence="4">Glucosamine-6-phosphate isomerase</fullName>
    </alternativeName>
</protein>
<dbReference type="STRING" id="1302659.I858_004915"/>
<dbReference type="KEGG" id="pll:I858_004915"/>
<name>A0A1B1RZN3_9BACL</name>
<evidence type="ECO:0000256" key="1">
    <source>
        <dbReference type="ARBA" id="ARBA00000644"/>
    </source>
</evidence>
<dbReference type="SUPFAM" id="SSF100950">
    <property type="entry name" value="NagB/RpiA/CoA transferase-like"/>
    <property type="match status" value="1"/>
</dbReference>
<dbReference type="EMBL" id="CP016540">
    <property type="protein sequence ID" value="ANU26374.1"/>
    <property type="molecule type" value="Genomic_DNA"/>
</dbReference>
<comment type="catalytic activity">
    <reaction evidence="1 4">
        <text>alpha-D-glucosamine 6-phosphate + H2O = beta-D-fructose 6-phosphate + NH4(+)</text>
        <dbReference type="Rhea" id="RHEA:12172"/>
        <dbReference type="ChEBI" id="CHEBI:15377"/>
        <dbReference type="ChEBI" id="CHEBI:28938"/>
        <dbReference type="ChEBI" id="CHEBI:57634"/>
        <dbReference type="ChEBI" id="CHEBI:75989"/>
        <dbReference type="EC" id="3.5.99.6"/>
    </reaction>
</comment>
<dbReference type="NCBIfam" id="TIGR00502">
    <property type="entry name" value="nagB"/>
    <property type="match status" value="1"/>
</dbReference>
<proteinExistence type="inferred from homology"/>
<dbReference type="Gene3D" id="3.40.50.1360">
    <property type="match status" value="1"/>
</dbReference>
<keyword evidence="3 4" id="KW-0119">Carbohydrate metabolism</keyword>
<dbReference type="PANTHER" id="PTHR11280">
    <property type="entry name" value="GLUCOSAMINE-6-PHOSPHATE ISOMERASE"/>
    <property type="match status" value="1"/>
</dbReference>
<evidence type="ECO:0000313" key="7">
    <source>
        <dbReference type="Proteomes" id="UP000053354"/>
    </source>
</evidence>
<gene>
    <name evidence="4" type="primary">nagB</name>
    <name evidence="6" type="ORF">I858_004915</name>
</gene>
<dbReference type="AlphaFoldDB" id="A0A1B1RZN3"/>
<dbReference type="GO" id="GO:0006046">
    <property type="term" value="P:N-acetylglucosamine catabolic process"/>
    <property type="evidence" value="ECO:0007669"/>
    <property type="project" value="UniProtKB-UniRule"/>
</dbReference>
<feature type="active site" description="Proton acceptor; for enolization step" evidence="4">
    <location>
        <position position="67"/>
    </location>
</feature>
<accession>A0A1B1RZN3</accession>
<dbReference type="GO" id="GO:0042802">
    <property type="term" value="F:identical protein binding"/>
    <property type="evidence" value="ECO:0007669"/>
    <property type="project" value="TreeGrafter"/>
</dbReference>
<evidence type="ECO:0000313" key="6">
    <source>
        <dbReference type="EMBL" id="ANU26374.1"/>
    </source>
</evidence>
<dbReference type="InterPro" id="IPR018321">
    <property type="entry name" value="Glucosamine6P_isomerase_CS"/>
</dbReference>
<feature type="active site" description="For ring-opening step" evidence="4">
    <location>
        <position position="143"/>
    </location>
</feature>
<dbReference type="PANTHER" id="PTHR11280:SF5">
    <property type="entry name" value="GLUCOSAMINE-6-PHOSPHATE ISOMERASE"/>
    <property type="match status" value="1"/>
</dbReference>
<evidence type="ECO:0000259" key="5">
    <source>
        <dbReference type="Pfam" id="PF01182"/>
    </source>
</evidence>
<dbReference type="GO" id="GO:0006043">
    <property type="term" value="P:glucosamine catabolic process"/>
    <property type="evidence" value="ECO:0007669"/>
    <property type="project" value="TreeGrafter"/>
</dbReference>
<feature type="active site" description="Proton acceptor; for ring-opening step" evidence="4">
    <location>
        <position position="138"/>
    </location>
</feature>
<comment type="caution">
    <text evidence="4">Lacks conserved residue(s) required for the propagation of feature annotation.</text>
</comment>
<evidence type="ECO:0000256" key="3">
    <source>
        <dbReference type="ARBA" id="ARBA00023277"/>
    </source>
</evidence>
<dbReference type="InterPro" id="IPR037171">
    <property type="entry name" value="NagB/RpiA_transferase-like"/>
</dbReference>
<reference evidence="6" key="1">
    <citation type="submission" date="2016-10" db="EMBL/GenBank/DDBJ databases">
        <authorList>
            <person name="See-Too W.S."/>
        </authorList>
    </citation>
    <scope>NUCLEOTIDE SEQUENCE</scope>
    <source>
        <strain evidence="6">L10.15</strain>
    </source>
</reference>
<dbReference type="InterPro" id="IPR004547">
    <property type="entry name" value="Glucosamine6P_isomerase"/>
</dbReference>
<comment type="function">
    <text evidence="4">Catalyzes the reversible isomerization-deamination of glucosamine 6-phosphate (GlcN6P) to form fructose 6-phosphate (Fru6P) and ammonium ion.</text>
</comment>
<dbReference type="UniPathway" id="UPA00629">
    <property type="reaction ID" value="UER00684"/>
</dbReference>
<feature type="active site" description="For ring-opening step" evidence="4">
    <location>
        <position position="136"/>
    </location>
</feature>
<dbReference type="GO" id="GO:0005975">
    <property type="term" value="P:carbohydrate metabolic process"/>
    <property type="evidence" value="ECO:0007669"/>
    <property type="project" value="InterPro"/>
</dbReference>